<dbReference type="InterPro" id="IPR046335">
    <property type="entry name" value="LacI/GalR-like_sensor"/>
</dbReference>
<reference evidence="5" key="2">
    <citation type="submission" date="2021-04" db="EMBL/GenBank/DDBJ databases">
        <authorList>
            <person name="Gilroy R."/>
        </authorList>
    </citation>
    <scope>NUCLEOTIDE SEQUENCE</scope>
    <source>
        <strain evidence="5">CHK130-7132</strain>
    </source>
</reference>
<comment type="caution">
    <text evidence="5">The sequence shown here is derived from an EMBL/GenBank/DDBJ whole genome shotgun (WGS) entry which is preliminary data.</text>
</comment>
<dbReference type="Proteomes" id="UP000823854">
    <property type="component" value="Unassembled WGS sequence"/>
</dbReference>
<evidence type="ECO:0000259" key="4">
    <source>
        <dbReference type="Pfam" id="PF13377"/>
    </source>
</evidence>
<sequence>MVAANQPLATPHDHPGRGGGIVLALRSFSDPWGVQLVSQVREDALPLGRSTLVLTDPRWYEHLLGAAADAALLTAVDLEEDGPQRVRRLASSIRSGLVAFSAQMEPEGFDVVSSSPVPSVHRAYAALRERHGRVHFLAPDLSSRPGGTFSVPRARAFLDAVGRHGDGPAESLVRLTAKGSRATFESALDWLRGPGRPAAVICCTGYQALALRLAAEQVHVRVPEELEIIAIGDVPAEAELLGPISYYGVDDVFARLSALVVDRALECGDRPGRLHRFDWEFFPGATTCDET</sequence>
<evidence type="ECO:0000256" key="3">
    <source>
        <dbReference type="ARBA" id="ARBA00023163"/>
    </source>
</evidence>
<proteinExistence type="predicted"/>
<dbReference type="SUPFAM" id="SSF53822">
    <property type="entry name" value="Periplasmic binding protein-like I"/>
    <property type="match status" value="1"/>
</dbReference>
<organism evidence="5 6">
    <name type="scientific">Candidatus Brachybacterium intestinipullorum</name>
    <dbReference type="NCBI Taxonomy" id="2838512"/>
    <lineage>
        <taxon>Bacteria</taxon>
        <taxon>Bacillati</taxon>
        <taxon>Actinomycetota</taxon>
        <taxon>Actinomycetes</taxon>
        <taxon>Micrococcales</taxon>
        <taxon>Dermabacteraceae</taxon>
        <taxon>Brachybacterium</taxon>
    </lineage>
</organism>
<accession>A0A9D2THV9</accession>
<dbReference type="Gene3D" id="3.40.50.2300">
    <property type="match status" value="2"/>
</dbReference>
<gene>
    <name evidence="5" type="ORF">H9932_13195</name>
</gene>
<keyword evidence="3" id="KW-0804">Transcription</keyword>
<evidence type="ECO:0000256" key="2">
    <source>
        <dbReference type="ARBA" id="ARBA00023125"/>
    </source>
</evidence>
<keyword evidence="2" id="KW-0238">DNA-binding</keyword>
<evidence type="ECO:0000313" key="6">
    <source>
        <dbReference type="Proteomes" id="UP000823854"/>
    </source>
</evidence>
<feature type="domain" description="Transcriptional regulator LacI/GalR-like sensor" evidence="4">
    <location>
        <begin position="128"/>
        <end position="249"/>
    </location>
</feature>
<dbReference type="InterPro" id="IPR028082">
    <property type="entry name" value="Peripla_BP_I"/>
</dbReference>
<keyword evidence="1" id="KW-0805">Transcription regulation</keyword>
<dbReference type="GO" id="GO:0003677">
    <property type="term" value="F:DNA binding"/>
    <property type="evidence" value="ECO:0007669"/>
    <property type="project" value="UniProtKB-KW"/>
</dbReference>
<dbReference type="EMBL" id="DWWC01000275">
    <property type="protein sequence ID" value="HJC70614.1"/>
    <property type="molecule type" value="Genomic_DNA"/>
</dbReference>
<evidence type="ECO:0000256" key="1">
    <source>
        <dbReference type="ARBA" id="ARBA00023015"/>
    </source>
</evidence>
<evidence type="ECO:0000313" key="5">
    <source>
        <dbReference type="EMBL" id="HJC70614.1"/>
    </source>
</evidence>
<dbReference type="AlphaFoldDB" id="A0A9D2THV9"/>
<dbReference type="Pfam" id="PF13377">
    <property type="entry name" value="Peripla_BP_3"/>
    <property type="match status" value="1"/>
</dbReference>
<protein>
    <submittedName>
        <fullName evidence="5">Substrate-binding domain-containing protein</fullName>
    </submittedName>
</protein>
<name>A0A9D2THV9_9MICO</name>
<reference evidence="5" key="1">
    <citation type="journal article" date="2021" name="PeerJ">
        <title>Extensive microbial diversity within the chicken gut microbiome revealed by metagenomics and culture.</title>
        <authorList>
            <person name="Gilroy R."/>
            <person name="Ravi A."/>
            <person name="Getino M."/>
            <person name="Pursley I."/>
            <person name="Horton D.L."/>
            <person name="Alikhan N.F."/>
            <person name="Baker D."/>
            <person name="Gharbi K."/>
            <person name="Hall N."/>
            <person name="Watson M."/>
            <person name="Adriaenssens E.M."/>
            <person name="Foster-Nyarko E."/>
            <person name="Jarju S."/>
            <person name="Secka A."/>
            <person name="Antonio M."/>
            <person name="Oren A."/>
            <person name="Chaudhuri R.R."/>
            <person name="La Ragione R."/>
            <person name="Hildebrand F."/>
            <person name="Pallen M.J."/>
        </authorList>
    </citation>
    <scope>NUCLEOTIDE SEQUENCE</scope>
    <source>
        <strain evidence="5">CHK130-7132</strain>
    </source>
</reference>